<protein>
    <recommendedName>
        <fullName evidence="4">Secreted protein</fullName>
    </recommendedName>
</protein>
<evidence type="ECO:0000313" key="2">
    <source>
        <dbReference type="EMBL" id="KIJ96646.1"/>
    </source>
</evidence>
<gene>
    <name evidence="2" type="ORF">K443DRAFT_275691</name>
</gene>
<dbReference type="HOGENOM" id="CLU_2360047_0_0_1"/>
<feature type="chain" id="PRO_5002222818" description="Secreted protein" evidence="1">
    <location>
        <begin position="31"/>
        <end position="96"/>
    </location>
</feature>
<name>A0A0C9XG44_9AGAR</name>
<keyword evidence="3" id="KW-1185">Reference proteome</keyword>
<reference evidence="2 3" key="1">
    <citation type="submission" date="2014-04" db="EMBL/GenBank/DDBJ databases">
        <authorList>
            <consortium name="DOE Joint Genome Institute"/>
            <person name="Kuo A."/>
            <person name="Kohler A."/>
            <person name="Nagy L.G."/>
            <person name="Floudas D."/>
            <person name="Copeland A."/>
            <person name="Barry K.W."/>
            <person name="Cichocki N."/>
            <person name="Veneault-Fourrey C."/>
            <person name="LaButti K."/>
            <person name="Lindquist E.A."/>
            <person name="Lipzen A."/>
            <person name="Lundell T."/>
            <person name="Morin E."/>
            <person name="Murat C."/>
            <person name="Sun H."/>
            <person name="Tunlid A."/>
            <person name="Henrissat B."/>
            <person name="Grigoriev I.V."/>
            <person name="Hibbett D.S."/>
            <person name="Martin F."/>
            <person name="Nordberg H.P."/>
            <person name="Cantor M.N."/>
            <person name="Hua S.X."/>
        </authorList>
    </citation>
    <scope>NUCLEOTIDE SEQUENCE [LARGE SCALE GENOMIC DNA]</scope>
    <source>
        <strain evidence="2 3">LaAM-08-1</strain>
    </source>
</reference>
<evidence type="ECO:0000313" key="3">
    <source>
        <dbReference type="Proteomes" id="UP000054477"/>
    </source>
</evidence>
<feature type="signal peptide" evidence="1">
    <location>
        <begin position="1"/>
        <end position="30"/>
    </location>
</feature>
<reference evidence="3" key="2">
    <citation type="submission" date="2015-01" db="EMBL/GenBank/DDBJ databases">
        <title>Evolutionary Origins and Diversification of the Mycorrhizal Mutualists.</title>
        <authorList>
            <consortium name="DOE Joint Genome Institute"/>
            <consortium name="Mycorrhizal Genomics Consortium"/>
            <person name="Kohler A."/>
            <person name="Kuo A."/>
            <person name="Nagy L.G."/>
            <person name="Floudas D."/>
            <person name="Copeland A."/>
            <person name="Barry K.W."/>
            <person name="Cichocki N."/>
            <person name="Veneault-Fourrey C."/>
            <person name="LaButti K."/>
            <person name="Lindquist E.A."/>
            <person name="Lipzen A."/>
            <person name="Lundell T."/>
            <person name="Morin E."/>
            <person name="Murat C."/>
            <person name="Riley R."/>
            <person name="Ohm R."/>
            <person name="Sun H."/>
            <person name="Tunlid A."/>
            <person name="Henrissat B."/>
            <person name="Grigoriev I.V."/>
            <person name="Hibbett D.S."/>
            <person name="Martin F."/>
        </authorList>
    </citation>
    <scope>NUCLEOTIDE SEQUENCE [LARGE SCALE GENOMIC DNA]</scope>
    <source>
        <strain evidence="3">LaAM-08-1</strain>
    </source>
</reference>
<organism evidence="2 3">
    <name type="scientific">Laccaria amethystina LaAM-08-1</name>
    <dbReference type="NCBI Taxonomy" id="1095629"/>
    <lineage>
        <taxon>Eukaryota</taxon>
        <taxon>Fungi</taxon>
        <taxon>Dikarya</taxon>
        <taxon>Basidiomycota</taxon>
        <taxon>Agaricomycotina</taxon>
        <taxon>Agaricomycetes</taxon>
        <taxon>Agaricomycetidae</taxon>
        <taxon>Agaricales</taxon>
        <taxon>Agaricineae</taxon>
        <taxon>Hydnangiaceae</taxon>
        <taxon>Laccaria</taxon>
    </lineage>
</organism>
<proteinExistence type="predicted"/>
<dbReference type="AlphaFoldDB" id="A0A0C9XG44"/>
<evidence type="ECO:0008006" key="4">
    <source>
        <dbReference type="Google" id="ProtNLM"/>
    </source>
</evidence>
<evidence type="ECO:0000256" key="1">
    <source>
        <dbReference type="SAM" id="SignalP"/>
    </source>
</evidence>
<sequence length="96" mass="10693">MMQPSKRTLTLIKLLLIIVCPRLQPIGSSSLEGFWYFTASVDQSSYPPPSYPQSRPLSHTAILCEKPIMLVRVEQATTYFGSNRPITGIPSVDHST</sequence>
<keyword evidence="1" id="KW-0732">Signal</keyword>
<dbReference type="EMBL" id="KN838714">
    <property type="protein sequence ID" value="KIJ96646.1"/>
    <property type="molecule type" value="Genomic_DNA"/>
</dbReference>
<dbReference type="Proteomes" id="UP000054477">
    <property type="component" value="Unassembled WGS sequence"/>
</dbReference>
<accession>A0A0C9XG44</accession>